<accession>A0A838LBV9</accession>
<keyword evidence="2" id="KW-1185">Reference proteome</keyword>
<evidence type="ECO:0000313" key="1">
    <source>
        <dbReference type="EMBL" id="MBA2936205.1"/>
    </source>
</evidence>
<dbReference type="InterPro" id="IPR008949">
    <property type="entry name" value="Isoprenoid_synthase_dom_sf"/>
</dbReference>
<evidence type="ECO:0008006" key="3">
    <source>
        <dbReference type="Google" id="ProtNLM"/>
    </source>
</evidence>
<comment type="caution">
    <text evidence="1">The sequence shown here is derived from an EMBL/GenBank/DDBJ whole genome shotgun (WGS) entry which is preliminary data.</text>
</comment>
<dbReference type="AlphaFoldDB" id="A0A838LBV9"/>
<protein>
    <recommendedName>
        <fullName evidence="3">Phytoene synthase</fullName>
    </recommendedName>
</protein>
<sequence>MDSIVSVEHPERQLAIAHAARLSRESLTTLFALDERLAGLVWRAREPTIGLMRLVWWRDALVALDEEPPPGEPLLHAAAALRPDRIAGHELAAMTEGWEALLDDPDWSAETMAVHGKARGAQLFRLAGRVLGREHERIDAAGEGWALADLARQASDPARAKALLDMAEAPLEKGIAGGWPHVLRPLGMLAVLAREDVRRGHGALRPPASRWRLLRLLAHRWTGR</sequence>
<name>A0A838LBV9_9SPHN</name>
<organism evidence="1 2">
    <name type="scientific">Sphingomonas chungangi</name>
    <dbReference type="NCBI Taxonomy" id="2683589"/>
    <lineage>
        <taxon>Bacteria</taxon>
        <taxon>Pseudomonadati</taxon>
        <taxon>Pseudomonadota</taxon>
        <taxon>Alphaproteobacteria</taxon>
        <taxon>Sphingomonadales</taxon>
        <taxon>Sphingomonadaceae</taxon>
        <taxon>Sphingomonas</taxon>
    </lineage>
</organism>
<dbReference type="EMBL" id="JACEIB010000027">
    <property type="protein sequence ID" value="MBA2936205.1"/>
    <property type="molecule type" value="Genomic_DNA"/>
</dbReference>
<dbReference type="Proteomes" id="UP000570166">
    <property type="component" value="Unassembled WGS sequence"/>
</dbReference>
<reference evidence="1 2" key="1">
    <citation type="submission" date="2020-07" db="EMBL/GenBank/DDBJ databases">
        <authorList>
            <person name="Sun Q."/>
        </authorList>
    </citation>
    <scope>NUCLEOTIDE SEQUENCE [LARGE SCALE GENOMIC DNA]</scope>
    <source>
        <strain evidence="1 2">CGMCC 1.13654</strain>
    </source>
</reference>
<dbReference type="SUPFAM" id="SSF48576">
    <property type="entry name" value="Terpenoid synthases"/>
    <property type="match status" value="1"/>
</dbReference>
<dbReference type="RefSeq" id="WP_160364082.1">
    <property type="nucleotide sequence ID" value="NZ_JACEIB010000027.1"/>
</dbReference>
<proteinExistence type="predicted"/>
<gene>
    <name evidence="1" type="ORF">HZF05_19160</name>
</gene>
<evidence type="ECO:0000313" key="2">
    <source>
        <dbReference type="Proteomes" id="UP000570166"/>
    </source>
</evidence>